<feature type="transmembrane region" description="Helical" evidence="7">
    <location>
        <begin position="187"/>
        <end position="207"/>
    </location>
</feature>
<comment type="caution">
    <text evidence="8">The sequence shown here is derived from an EMBL/GenBank/DDBJ whole genome shotgun (WGS) entry which is preliminary data.</text>
</comment>
<feature type="transmembrane region" description="Helical" evidence="7">
    <location>
        <begin position="44"/>
        <end position="69"/>
    </location>
</feature>
<keyword evidence="4 7" id="KW-0812">Transmembrane</keyword>
<sequence>MTTTKTDAPASHRTAHRLAHLRQGLRFALARIDEARLTQVASSLTFTTVLAIVPLLAVVLSLFTAFPLFQQFQVALEEFLTHNLMPEIVSGNIMAYLNQFAQQASRLTAIGGIFLMVTSVMLMMTIDTVLNDIWHVRRQRPLTQRILVYWAILSLGPVLLGASLWVTAVLARESLGLVGELPFGTEIALKAIPLLLAGFAFAALFVVVPNRTVRWRDGLMGGFGTAIVLELMKTGFAAYLTRFPSYTVIYGAFAIVPIFLLWIYLSWLTVLFGALITANIPAVRTGRWRHQHQIGAAMVQSVAVLRALMQARQPPEVGLTLASLSQSLQLYPVDVQERLEQLAALNYVTHIQEDGKDRWALVCDPDTTTLGPLFDRLLLARHQPALARDPALRNALAGYLADPPHEPSLDEILRSGAHTATEKLT</sequence>
<keyword evidence="5 7" id="KW-1133">Transmembrane helix</keyword>
<evidence type="ECO:0000256" key="4">
    <source>
        <dbReference type="ARBA" id="ARBA00022692"/>
    </source>
</evidence>
<evidence type="ECO:0000256" key="1">
    <source>
        <dbReference type="ARBA" id="ARBA00004651"/>
    </source>
</evidence>
<organism evidence="8 9">
    <name type="scientific">Corticimicrobacter populi</name>
    <dbReference type="NCBI Taxonomy" id="2175229"/>
    <lineage>
        <taxon>Bacteria</taxon>
        <taxon>Pseudomonadati</taxon>
        <taxon>Pseudomonadota</taxon>
        <taxon>Betaproteobacteria</taxon>
        <taxon>Burkholderiales</taxon>
        <taxon>Alcaligenaceae</taxon>
        <taxon>Corticimicrobacter</taxon>
    </lineage>
</organism>
<evidence type="ECO:0000256" key="7">
    <source>
        <dbReference type="HAMAP-Rule" id="MF_00672"/>
    </source>
</evidence>
<evidence type="ECO:0000256" key="5">
    <source>
        <dbReference type="ARBA" id="ARBA00022989"/>
    </source>
</evidence>
<dbReference type="Proteomes" id="UP000245212">
    <property type="component" value="Unassembled WGS sequence"/>
</dbReference>
<keyword evidence="3" id="KW-0997">Cell inner membrane</keyword>
<dbReference type="PANTHER" id="PTHR30213:SF0">
    <property type="entry name" value="UPF0761 MEMBRANE PROTEIN YIHY"/>
    <property type="match status" value="1"/>
</dbReference>
<dbReference type="AlphaFoldDB" id="A0A2V1JXX3"/>
<evidence type="ECO:0000313" key="9">
    <source>
        <dbReference type="Proteomes" id="UP000245212"/>
    </source>
</evidence>
<dbReference type="RefSeq" id="WP_109061820.1">
    <property type="nucleotide sequence ID" value="NZ_QETA01000003.1"/>
</dbReference>
<comment type="similarity">
    <text evidence="7">Belongs to the UPF0761 family.</text>
</comment>
<gene>
    <name evidence="8" type="ORF">DD235_09460</name>
</gene>
<evidence type="ECO:0000256" key="3">
    <source>
        <dbReference type="ARBA" id="ARBA00022519"/>
    </source>
</evidence>
<dbReference type="GO" id="GO:0005886">
    <property type="term" value="C:plasma membrane"/>
    <property type="evidence" value="ECO:0007669"/>
    <property type="project" value="UniProtKB-SubCell"/>
</dbReference>
<dbReference type="NCBIfam" id="TIGR00765">
    <property type="entry name" value="yihY_not_rbn"/>
    <property type="match status" value="1"/>
</dbReference>
<accession>A0A2V1JXX3</accession>
<feature type="transmembrane region" description="Helical" evidence="7">
    <location>
        <begin position="219"/>
        <end position="241"/>
    </location>
</feature>
<protein>
    <recommendedName>
        <fullName evidence="7">UPF0761 membrane protein DD235_09460</fullName>
    </recommendedName>
</protein>
<evidence type="ECO:0000313" key="8">
    <source>
        <dbReference type="EMBL" id="PWF23207.1"/>
    </source>
</evidence>
<name>A0A2V1JXX3_9BURK</name>
<proteinExistence type="inferred from homology"/>
<dbReference type="EMBL" id="QETA01000003">
    <property type="protein sequence ID" value="PWF23207.1"/>
    <property type="molecule type" value="Genomic_DNA"/>
</dbReference>
<comment type="subcellular location">
    <subcellularLocation>
        <location evidence="1 7">Cell membrane</location>
        <topology evidence="1 7">Multi-pass membrane protein</topology>
    </subcellularLocation>
</comment>
<feature type="transmembrane region" description="Helical" evidence="7">
    <location>
        <begin position="107"/>
        <end position="126"/>
    </location>
</feature>
<feature type="transmembrane region" description="Helical" evidence="7">
    <location>
        <begin position="147"/>
        <end position="167"/>
    </location>
</feature>
<evidence type="ECO:0000256" key="2">
    <source>
        <dbReference type="ARBA" id="ARBA00022475"/>
    </source>
</evidence>
<dbReference type="PANTHER" id="PTHR30213">
    <property type="entry name" value="INNER MEMBRANE PROTEIN YHJD"/>
    <property type="match status" value="1"/>
</dbReference>
<dbReference type="Pfam" id="PF03631">
    <property type="entry name" value="Virul_fac_BrkB"/>
    <property type="match status" value="1"/>
</dbReference>
<reference evidence="9" key="1">
    <citation type="submission" date="2018-05" db="EMBL/GenBank/DDBJ databases">
        <authorList>
            <person name="Li Y."/>
        </authorList>
    </citation>
    <scope>NUCLEOTIDE SEQUENCE [LARGE SCALE GENOMIC DNA]</scope>
    <source>
        <strain evidence="9">3d-2-2</strain>
    </source>
</reference>
<keyword evidence="2 7" id="KW-1003">Cell membrane</keyword>
<keyword evidence="6 7" id="KW-0472">Membrane</keyword>
<dbReference type="HAMAP" id="MF_00672">
    <property type="entry name" value="UPF0761"/>
    <property type="match status" value="1"/>
</dbReference>
<evidence type="ECO:0000256" key="6">
    <source>
        <dbReference type="ARBA" id="ARBA00023136"/>
    </source>
</evidence>
<keyword evidence="9" id="KW-1185">Reference proteome</keyword>
<dbReference type="InterPro" id="IPR023679">
    <property type="entry name" value="UPF0761_bac"/>
</dbReference>
<dbReference type="InterPro" id="IPR017039">
    <property type="entry name" value="Virul_fac_BrkB"/>
</dbReference>
<feature type="transmembrane region" description="Helical" evidence="7">
    <location>
        <begin position="247"/>
        <end position="280"/>
    </location>
</feature>